<sequence length="111" mass="12373">MNVKIKNLIKELANELQEQEAGMSLSIVNSKGETIIAQGGSDILVSLGVLEQYEKTKEKMKYCDCDCPGHREVFKGFGIEREYSGEVTEETIKDFTDFLKFLANGMGGTQK</sequence>
<evidence type="ECO:0000313" key="2">
    <source>
        <dbReference type="Proteomes" id="UP000253498"/>
    </source>
</evidence>
<dbReference type="AlphaFoldDB" id="A0AB37IBW2"/>
<dbReference type="EMBL" id="LESJ01000004">
    <property type="protein sequence ID" value="RBT69483.1"/>
    <property type="molecule type" value="Genomic_DNA"/>
</dbReference>
<dbReference type="Proteomes" id="UP000253498">
    <property type="component" value="Unassembled WGS sequence"/>
</dbReference>
<reference evidence="1 2" key="1">
    <citation type="submission" date="2015-06" db="EMBL/GenBank/DDBJ databases">
        <title>The Genome Sequence of Enterococcus hirae 88EA1.</title>
        <authorList>
            <consortium name="The Broad Institute Genomics Platform"/>
            <consortium name="The Broad Institute Genome Sequencing Center for Infectious Disease"/>
            <person name="Earl A.M."/>
            <person name="Van Tyne D."/>
            <person name="Lebreton F."/>
            <person name="Saavedra J.T."/>
            <person name="Gilmore M.S."/>
            <person name="Manson McGuire A."/>
            <person name="Clock S."/>
            <person name="Crupain M."/>
            <person name="Rangan U."/>
            <person name="Young S."/>
            <person name="Abouelleil A."/>
            <person name="Cao P."/>
            <person name="Chapman S.B."/>
            <person name="Griggs A."/>
            <person name="Priest M."/>
            <person name="Shea T."/>
            <person name="Wortman J."/>
            <person name="Nusbaum C."/>
            <person name="Birren B."/>
        </authorList>
    </citation>
    <scope>NUCLEOTIDE SEQUENCE [LARGE SCALE GENOMIC DNA]</scope>
    <source>
        <strain evidence="1 2">88EA1</strain>
    </source>
</reference>
<dbReference type="RefSeq" id="WP_113792691.1">
    <property type="nucleotide sequence ID" value="NZ_JADKZR010000014.1"/>
</dbReference>
<gene>
    <name evidence="1" type="ORF">EB03_01153</name>
</gene>
<accession>A0AB37IBW2</accession>
<protein>
    <recommendedName>
        <fullName evidence="3">Phage protein</fullName>
    </recommendedName>
</protein>
<evidence type="ECO:0000313" key="1">
    <source>
        <dbReference type="EMBL" id="RBT69483.1"/>
    </source>
</evidence>
<organism evidence="1 2">
    <name type="scientific">Enterococcus hirae</name>
    <dbReference type="NCBI Taxonomy" id="1354"/>
    <lineage>
        <taxon>Bacteria</taxon>
        <taxon>Bacillati</taxon>
        <taxon>Bacillota</taxon>
        <taxon>Bacilli</taxon>
        <taxon>Lactobacillales</taxon>
        <taxon>Enterococcaceae</taxon>
        <taxon>Enterococcus</taxon>
    </lineage>
</organism>
<name>A0AB37IBW2_ENTHR</name>
<evidence type="ECO:0008006" key="3">
    <source>
        <dbReference type="Google" id="ProtNLM"/>
    </source>
</evidence>
<proteinExistence type="predicted"/>
<comment type="caution">
    <text evidence="1">The sequence shown here is derived from an EMBL/GenBank/DDBJ whole genome shotgun (WGS) entry which is preliminary data.</text>
</comment>